<name>A0A0H5R794_9EUKA</name>
<dbReference type="AlphaFoldDB" id="A0A0H5R794"/>
<dbReference type="InterPro" id="IPR052617">
    <property type="entry name" value="Huntingtin-int_K"/>
</dbReference>
<dbReference type="PANTHER" id="PTHR31184">
    <property type="entry name" value="HUNTINGTIN-INTERACTING PROTEIN K FAMILY MEMBER"/>
    <property type="match status" value="1"/>
</dbReference>
<evidence type="ECO:0000256" key="1">
    <source>
        <dbReference type="SAM" id="MobiDB-lite"/>
    </source>
</evidence>
<dbReference type="PANTHER" id="PTHR31184:SF2">
    <property type="entry name" value="HUNTINGTIN-INTERACTING PROTEIN K"/>
    <property type="match status" value="1"/>
</dbReference>
<protein>
    <recommendedName>
        <fullName evidence="2">Nascent polypeptide-associated complex subunit alpha-like UBA domain-containing protein</fullName>
    </recommendedName>
</protein>
<dbReference type="InterPro" id="IPR044034">
    <property type="entry name" value="NAC-like_UBA"/>
</dbReference>
<evidence type="ECO:0000259" key="2">
    <source>
        <dbReference type="Pfam" id="PF19026"/>
    </source>
</evidence>
<dbReference type="EMBL" id="HACM01009249">
    <property type="protein sequence ID" value="CRZ09691.1"/>
    <property type="molecule type" value="Transcribed_RNA"/>
</dbReference>
<feature type="region of interest" description="Disordered" evidence="1">
    <location>
        <begin position="1"/>
        <end position="23"/>
    </location>
</feature>
<evidence type="ECO:0000313" key="3">
    <source>
        <dbReference type="EMBL" id="CRZ09691.1"/>
    </source>
</evidence>
<dbReference type="GO" id="GO:0050821">
    <property type="term" value="P:protein stabilization"/>
    <property type="evidence" value="ECO:0007669"/>
    <property type="project" value="TreeGrafter"/>
</dbReference>
<feature type="domain" description="Nascent polypeptide-associated complex subunit alpha-like UBA" evidence="2">
    <location>
        <begin position="71"/>
        <end position="111"/>
    </location>
</feature>
<dbReference type="Pfam" id="PF19026">
    <property type="entry name" value="UBA_HYPK"/>
    <property type="match status" value="1"/>
</dbReference>
<accession>A0A0H5R794</accession>
<sequence length="117" mass="13395">MADEVKVEAAADEENRCEEREEARDLERVTDFVEESELDADRMSNVMSIFEKEEKTNQAAKAARDKELRLVKVDPNNVKLVAAQMDIDEELAEQVLRESSGDPVEAFRTLLRRKVLV</sequence>
<organism evidence="3">
    <name type="scientific">Spongospora subterranea</name>
    <dbReference type="NCBI Taxonomy" id="70186"/>
    <lineage>
        <taxon>Eukaryota</taxon>
        <taxon>Sar</taxon>
        <taxon>Rhizaria</taxon>
        <taxon>Endomyxa</taxon>
        <taxon>Phytomyxea</taxon>
        <taxon>Plasmodiophorida</taxon>
        <taxon>Plasmodiophoridae</taxon>
        <taxon>Spongospora</taxon>
    </lineage>
</organism>
<dbReference type="Gene3D" id="1.10.8.10">
    <property type="entry name" value="DNA helicase RuvA subunit, C-terminal domain"/>
    <property type="match status" value="1"/>
</dbReference>
<proteinExistence type="predicted"/>
<reference evidence="3" key="1">
    <citation type="submission" date="2015-04" db="EMBL/GenBank/DDBJ databases">
        <title>The genome sequence of the plant pathogenic Rhizarian Plasmodiophora brassicae reveals insights in its biotrophic life cycle and the origin of chitin synthesis.</title>
        <authorList>
            <person name="Schwelm A."/>
            <person name="Fogelqvist J."/>
            <person name="Knaust A."/>
            <person name="Julke S."/>
            <person name="Lilja T."/>
            <person name="Dhandapani V."/>
            <person name="Bonilla-Rosso G."/>
            <person name="Karlsson M."/>
            <person name="Shevchenko A."/>
            <person name="Choi S.R."/>
            <person name="Kim H.G."/>
            <person name="Park J.Y."/>
            <person name="Lim Y.P."/>
            <person name="Ludwig-Muller J."/>
            <person name="Dixelius C."/>
        </authorList>
    </citation>
    <scope>NUCLEOTIDE SEQUENCE</scope>
    <source>
        <tissue evidence="3">Potato root galls</tissue>
    </source>
</reference>